<dbReference type="KEGG" id="nhy:JQS43_02855"/>
<reference evidence="2" key="1">
    <citation type="submission" date="2021-02" db="EMBL/GenBank/DDBJ databases">
        <title>Natrosporangium hydrolyticum gen. nov., sp. nov, a haloalkaliphilic actinobacterium from a soda solonchak soil.</title>
        <authorList>
            <person name="Sorokin D.Y."/>
            <person name="Khijniak T.V."/>
            <person name="Zakharycheva A.P."/>
            <person name="Boueva O.V."/>
            <person name="Ariskina E.V."/>
            <person name="Hahnke R.L."/>
            <person name="Bunk B."/>
            <person name="Sproer C."/>
            <person name="Schumann P."/>
            <person name="Evtushenko L.I."/>
            <person name="Kublanov I.V."/>
        </authorList>
    </citation>
    <scope>NUCLEOTIDE SEQUENCE</scope>
    <source>
        <strain evidence="2">DSM 106523</strain>
    </source>
</reference>
<feature type="compositionally biased region" description="Polar residues" evidence="1">
    <location>
        <begin position="154"/>
        <end position="164"/>
    </location>
</feature>
<keyword evidence="3" id="KW-1185">Reference proteome</keyword>
<protein>
    <submittedName>
        <fullName evidence="2">Uncharacterized protein</fullName>
    </submittedName>
</protein>
<proteinExistence type="predicted"/>
<feature type="region of interest" description="Disordered" evidence="1">
    <location>
        <begin position="121"/>
        <end position="179"/>
    </location>
</feature>
<feature type="region of interest" description="Disordered" evidence="1">
    <location>
        <begin position="193"/>
        <end position="232"/>
    </location>
</feature>
<evidence type="ECO:0000313" key="3">
    <source>
        <dbReference type="Proteomes" id="UP000662857"/>
    </source>
</evidence>
<gene>
    <name evidence="2" type="ORF">JQS43_02855</name>
</gene>
<evidence type="ECO:0000256" key="1">
    <source>
        <dbReference type="SAM" id="MobiDB-lite"/>
    </source>
</evidence>
<dbReference type="RefSeq" id="WP_239677498.1">
    <property type="nucleotide sequence ID" value="NZ_CP070499.1"/>
</dbReference>
<dbReference type="Proteomes" id="UP000662857">
    <property type="component" value="Chromosome"/>
</dbReference>
<evidence type="ECO:0000313" key="2">
    <source>
        <dbReference type="EMBL" id="QSB15320.1"/>
    </source>
</evidence>
<dbReference type="EMBL" id="CP070499">
    <property type="protein sequence ID" value="QSB15320.1"/>
    <property type="molecule type" value="Genomic_DNA"/>
</dbReference>
<name>A0A895YMJ4_9ACTN</name>
<dbReference type="AlphaFoldDB" id="A0A895YMJ4"/>
<organism evidence="2 3">
    <name type="scientific">Natronosporangium hydrolyticum</name>
    <dbReference type="NCBI Taxonomy" id="2811111"/>
    <lineage>
        <taxon>Bacteria</taxon>
        <taxon>Bacillati</taxon>
        <taxon>Actinomycetota</taxon>
        <taxon>Actinomycetes</taxon>
        <taxon>Micromonosporales</taxon>
        <taxon>Micromonosporaceae</taxon>
        <taxon>Natronosporangium</taxon>
    </lineage>
</organism>
<sequence length="251" mass="26560">MPEGLDVTPDSLRTTASAFIDAGGEVMGAAAMGGDGGGANIIGQGEHTSQHLSTQMFEPGAQAQQFVSDKLGQYGQAAAQMLGNCFALASALSIVADAYDTTDHAEALQFAFLQTDDRPAGLPSHIDGENTVFDDPPVAQDAPAPDVLTDSDGGYSTETTQNDSPAPGVRSHTETVTRDEEGNLVRVEHQVEHHDGTTSYHTDRYNKDGTAFERSDGWTMDSPQAPAPPPMAALEADIDATREKLEELNNR</sequence>
<accession>A0A895YMJ4</accession>
<feature type="compositionally biased region" description="Basic and acidic residues" evidence="1">
    <location>
        <begin position="193"/>
        <end position="216"/>
    </location>
</feature>
<feature type="compositionally biased region" description="Low complexity" evidence="1">
    <location>
        <begin position="133"/>
        <end position="147"/>
    </location>
</feature>